<dbReference type="Proteomes" id="UP000734854">
    <property type="component" value="Unassembled WGS sequence"/>
</dbReference>
<dbReference type="EMBL" id="JACMSC010000004">
    <property type="protein sequence ID" value="KAG6524050.1"/>
    <property type="molecule type" value="Genomic_DNA"/>
</dbReference>
<keyword evidence="3" id="KW-1185">Reference proteome</keyword>
<evidence type="ECO:0000313" key="2">
    <source>
        <dbReference type="EMBL" id="KAG6524050.1"/>
    </source>
</evidence>
<comment type="caution">
    <text evidence="2">The sequence shown here is derived from an EMBL/GenBank/DDBJ whole genome shotgun (WGS) entry which is preliminary data.</text>
</comment>
<dbReference type="InterPro" id="IPR039608">
    <property type="entry name" value="VQ_1/10"/>
</dbReference>
<feature type="domain" description="VQ" evidence="1">
    <location>
        <begin position="27"/>
        <end position="50"/>
    </location>
</feature>
<accession>A0A8J5H9W7</accession>
<dbReference type="PANTHER" id="PTHR34777">
    <property type="entry name" value="VQ MOTIF-CONTAINING PROTEIN 10"/>
    <property type="match status" value="1"/>
</dbReference>
<protein>
    <recommendedName>
        <fullName evidence="1">VQ domain-containing protein</fullName>
    </recommendedName>
</protein>
<evidence type="ECO:0000259" key="1">
    <source>
        <dbReference type="Pfam" id="PF05678"/>
    </source>
</evidence>
<evidence type="ECO:0000313" key="3">
    <source>
        <dbReference type="Proteomes" id="UP000734854"/>
    </source>
</evidence>
<sequence>MFSQSNRSGSAASAGRRPVPAKIKVIVTTFVEAEAWQFQSVVQWLTGKDAVVTGEVEPPESIGGGRQRHRDVTEAEVQKAGHGMEAEGEVEIMPEAALHEMLEWFRD</sequence>
<gene>
    <name evidence="2" type="ORF">ZIOFF_013940</name>
</gene>
<dbReference type="InterPro" id="IPR008889">
    <property type="entry name" value="VQ"/>
</dbReference>
<organism evidence="2 3">
    <name type="scientific">Zingiber officinale</name>
    <name type="common">Ginger</name>
    <name type="synonym">Amomum zingiber</name>
    <dbReference type="NCBI Taxonomy" id="94328"/>
    <lineage>
        <taxon>Eukaryota</taxon>
        <taxon>Viridiplantae</taxon>
        <taxon>Streptophyta</taxon>
        <taxon>Embryophyta</taxon>
        <taxon>Tracheophyta</taxon>
        <taxon>Spermatophyta</taxon>
        <taxon>Magnoliopsida</taxon>
        <taxon>Liliopsida</taxon>
        <taxon>Zingiberales</taxon>
        <taxon>Zingiberaceae</taxon>
        <taxon>Zingiber</taxon>
    </lineage>
</organism>
<dbReference type="PANTHER" id="PTHR34777:SF1">
    <property type="entry name" value="VQ MOTIF-CONTAINING PROTEIN 10"/>
    <property type="match status" value="1"/>
</dbReference>
<dbReference type="AlphaFoldDB" id="A0A8J5H9W7"/>
<name>A0A8J5H9W7_ZINOF</name>
<dbReference type="Pfam" id="PF05678">
    <property type="entry name" value="VQ"/>
    <property type="match status" value="1"/>
</dbReference>
<reference evidence="2 3" key="1">
    <citation type="submission" date="2020-08" db="EMBL/GenBank/DDBJ databases">
        <title>Plant Genome Project.</title>
        <authorList>
            <person name="Zhang R.-G."/>
        </authorList>
    </citation>
    <scope>NUCLEOTIDE SEQUENCE [LARGE SCALE GENOMIC DNA]</scope>
    <source>
        <tissue evidence="2">Rhizome</tissue>
    </source>
</reference>
<proteinExistence type="predicted"/>